<protein>
    <recommendedName>
        <fullName evidence="4">Outer membrane beta-barrel domain-containing protein</fullName>
    </recommendedName>
</protein>
<dbReference type="Proteomes" id="UP000288758">
    <property type="component" value="Chromosome"/>
</dbReference>
<evidence type="ECO:0000256" key="1">
    <source>
        <dbReference type="SAM" id="MobiDB-lite"/>
    </source>
</evidence>
<evidence type="ECO:0000313" key="2">
    <source>
        <dbReference type="EMBL" id="QAT86820.1"/>
    </source>
</evidence>
<name>A0A410RY54_CORCK</name>
<organism evidence="2 3">
    <name type="scientific">Corallococcus coralloides</name>
    <name type="common">Myxococcus coralloides</name>
    <dbReference type="NCBI Taxonomy" id="184914"/>
    <lineage>
        <taxon>Bacteria</taxon>
        <taxon>Pseudomonadati</taxon>
        <taxon>Myxococcota</taxon>
        <taxon>Myxococcia</taxon>
        <taxon>Myxococcales</taxon>
        <taxon>Cystobacterineae</taxon>
        <taxon>Myxococcaceae</taxon>
        <taxon>Corallococcus</taxon>
    </lineage>
</organism>
<reference evidence="2 3" key="1">
    <citation type="submission" date="2018-12" db="EMBL/GenBank/DDBJ databases">
        <title>Complete Genome Sequence of the Corallopyronin A producing Myxobacterium Corallococcus coralloides B035.</title>
        <authorList>
            <person name="Bouhired S.M."/>
            <person name="Rupp O."/>
            <person name="Blom J."/>
            <person name="Schaeberle T.F."/>
            <person name="Kehraus S."/>
            <person name="Schiefer A."/>
            <person name="Pfarr K."/>
            <person name="Goesmann A."/>
            <person name="Hoerauf A."/>
            <person name="Koenig G.M."/>
        </authorList>
    </citation>
    <scope>NUCLEOTIDE SEQUENCE [LARGE SCALE GENOMIC DNA]</scope>
    <source>
        <strain evidence="2 3">B035</strain>
    </source>
</reference>
<dbReference type="EMBL" id="CP034669">
    <property type="protein sequence ID" value="QAT86820.1"/>
    <property type="molecule type" value="Genomic_DNA"/>
</dbReference>
<sequence length="294" mass="31636">MSCCLPDGSTFPPPTERPDLNRPTLLLALSLMWPALAPAQNQPGMGLDLTEDAQATPPEENPAPPPDEEARPAAPPAATPAKDIPVEALMPLTDITQDDRVKSVQRKVYLKKNRLEISPFVSISVNDPFYSKFGGSLRAAWYLSDTLAISARGSLIQVIPSDDVSTAKRTFNSKIYNSVPNWSAMGDLEWAPLYGKVSFLNSILHFDGYLLGGMGVVSTETSALPGRGLNPAFDLGLGMRFVTKDYLAVNVALINTSYVDQPLGSSKGALQNVMTLNAGISIFLPLKSTGRESE</sequence>
<gene>
    <name evidence="2" type="ORF">EJ065_5286</name>
</gene>
<dbReference type="NCBIfam" id="TIGR04565">
    <property type="entry name" value="OMP_myx_plus"/>
    <property type="match status" value="1"/>
</dbReference>
<evidence type="ECO:0008006" key="4">
    <source>
        <dbReference type="Google" id="ProtNLM"/>
    </source>
</evidence>
<accession>A0A410RY54</accession>
<dbReference type="InterPro" id="IPR030820">
    <property type="entry name" value="OMP_myx_plus_Proteobacteria"/>
</dbReference>
<proteinExistence type="predicted"/>
<dbReference type="AlphaFoldDB" id="A0A410RY54"/>
<feature type="region of interest" description="Disordered" evidence="1">
    <location>
        <begin position="42"/>
        <end position="82"/>
    </location>
</feature>
<evidence type="ECO:0000313" key="3">
    <source>
        <dbReference type="Proteomes" id="UP000288758"/>
    </source>
</evidence>